<evidence type="ECO:0000256" key="8">
    <source>
        <dbReference type="PROSITE-ProRule" id="PRU00176"/>
    </source>
</evidence>
<dbReference type="InterPro" id="IPR012677">
    <property type="entry name" value="Nucleotide-bd_a/b_plait_sf"/>
</dbReference>
<dbReference type="InterPro" id="IPR040366">
    <property type="entry name" value="Nab2/ZC3H14"/>
</dbReference>
<feature type="region of interest" description="Disordered" evidence="9">
    <location>
        <begin position="540"/>
        <end position="566"/>
    </location>
</feature>
<comment type="subcellular location">
    <subcellularLocation>
        <location evidence="1">Nucleus</location>
    </subcellularLocation>
</comment>
<evidence type="ECO:0000256" key="1">
    <source>
        <dbReference type="ARBA" id="ARBA00004123"/>
    </source>
</evidence>
<feature type="region of interest" description="Disordered" evidence="9">
    <location>
        <begin position="116"/>
        <end position="141"/>
    </location>
</feature>
<keyword evidence="5" id="KW-0863">Zinc-finger</keyword>
<keyword evidence="8" id="KW-0694">RNA-binding</keyword>
<proteinExistence type="inferred from homology"/>
<evidence type="ECO:0000256" key="9">
    <source>
        <dbReference type="SAM" id="MobiDB-lite"/>
    </source>
</evidence>
<evidence type="ECO:0000256" key="4">
    <source>
        <dbReference type="ARBA" id="ARBA00022737"/>
    </source>
</evidence>
<dbReference type="GO" id="GO:0005634">
    <property type="term" value="C:nucleus"/>
    <property type="evidence" value="ECO:0007669"/>
    <property type="project" value="UniProtKB-SubCell"/>
</dbReference>
<evidence type="ECO:0000256" key="6">
    <source>
        <dbReference type="ARBA" id="ARBA00022833"/>
    </source>
</evidence>
<feature type="domain" description="RRM" evidence="10">
    <location>
        <begin position="569"/>
        <end position="646"/>
    </location>
</feature>
<feature type="compositionally biased region" description="Polar residues" evidence="9">
    <location>
        <begin position="123"/>
        <end position="134"/>
    </location>
</feature>
<dbReference type="InterPro" id="IPR035979">
    <property type="entry name" value="RBD_domain_sf"/>
</dbReference>
<keyword evidence="4" id="KW-0677">Repeat</keyword>
<dbReference type="Gene3D" id="1.20.1390.10">
    <property type="entry name" value="PWI domain"/>
    <property type="match status" value="1"/>
</dbReference>
<comment type="similarity">
    <text evidence="2">Belongs to the ZC3H14 family.</text>
</comment>
<dbReference type="AlphaFoldDB" id="A0A3S3NMI4"/>
<dbReference type="GO" id="GO:0005737">
    <property type="term" value="C:cytoplasm"/>
    <property type="evidence" value="ECO:0007669"/>
    <property type="project" value="TreeGrafter"/>
</dbReference>
<dbReference type="GO" id="GO:0043488">
    <property type="term" value="P:regulation of mRNA stability"/>
    <property type="evidence" value="ECO:0007669"/>
    <property type="project" value="InterPro"/>
</dbReference>
<dbReference type="Gene3D" id="3.30.70.330">
    <property type="match status" value="1"/>
</dbReference>
<dbReference type="PANTHER" id="PTHR14738">
    <property type="entry name" value="ZINC FINGER CCCH DOMAIN-CONTAINING PROTEIN 14"/>
    <property type="match status" value="1"/>
</dbReference>
<evidence type="ECO:0000313" key="12">
    <source>
        <dbReference type="Proteomes" id="UP000283530"/>
    </source>
</evidence>
<evidence type="ECO:0000313" key="11">
    <source>
        <dbReference type="EMBL" id="RWR82682.1"/>
    </source>
</evidence>
<dbReference type="InterPro" id="IPR002483">
    <property type="entry name" value="PWI_dom"/>
</dbReference>
<name>A0A3S3NMI4_9MAGN</name>
<dbReference type="GO" id="GO:0008143">
    <property type="term" value="F:poly(A) binding"/>
    <property type="evidence" value="ECO:0007669"/>
    <property type="project" value="InterPro"/>
</dbReference>
<dbReference type="Pfam" id="PF01480">
    <property type="entry name" value="PWI"/>
    <property type="match status" value="1"/>
</dbReference>
<evidence type="ECO:0000256" key="5">
    <source>
        <dbReference type="ARBA" id="ARBA00022771"/>
    </source>
</evidence>
<dbReference type="Proteomes" id="UP000283530">
    <property type="component" value="Unassembled WGS sequence"/>
</dbReference>
<evidence type="ECO:0000256" key="2">
    <source>
        <dbReference type="ARBA" id="ARBA00008423"/>
    </source>
</evidence>
<dbReference type="PROSITE" id="PS50102">
    <property type="entry name" value="RRM"/>
    <property type="match status" value="1"/>
</dbReference>
<keyword evidence="3" id="KW-0479">Metal-binding</keyword>
<dbReference type="InterPro" id="IPR000504">
    <property type="entry name" value="RRM_dom"/>
</dbReference>
<dbReference type="PANTHER" id="PTHR14738:SF29">
    <property type="entry name" value="ZINC FINGER CCCH DOMAIN-CONTAINING PROTEIN 14"/>
    <property type="match status" value="1"/>
</dbReference>
<evidence type="ECO:0000256" key="3">
    <source>
        <dbReference type="ARBA" id="ARBA00022723"/>
    </source>
</evidence>
<organism evidence="11 12">
    <name type="scientific">Cinnamomum micranthum f. kanehirae</name>
    <dbReference type="NCBI Taxonomy" id="337451"/>
    <lineage>
        <taxon>Eukaryota</taxon>
        <taxon>Viridiplantae</taxon>
        <taxon>Streptophyta</taxon>
        <taxon>Embryophyta</taxon>
        <taxon>Tracheophyta</taxon>
        <taxon>Spermatophyta</taxon>
        <taxon>Magnoliopsida</taxon>
        <taxon>Magnoliidae</taxon>
        <taxon>Laurales</taxon>
        <taxon>Lauraceae</taxon>
        <taxon>Cinnamomum</taxon>
    </lineage>
</organism>
<dbReference type="OrthoDB" id="4726at2759"/>
<gene>
    <name evidence="11" type="ORF">CKAN_01141100</name>
</gene>
<dbReference type="STRING" id="337451.A0A3S3NMI4"/>
<keyword evidence="7" id="KW-0539">Nucleus</keyword>
<dbReference type="Pfam" id="PF00076">
    <property type="entry name" value="RRM_1"/>
    <property type="match status" value="1"/>
</dbReference>
<feature type="compositionally biased region" description="Polar residues" evidence="9">
    <location>
        <begin position="679"/>
        <end position="692"/>
    </location>
</feature>
<dbReference type="EMBL" id="QPKB01000004">
    <property type="protein sequence ID" value="RWR82682.1"/>
    <property type="molecule type" value="Genomic_DNA"/>
</dbReference>
<dbReference type="SMART" id="SM00360">
    <property type="entry name" value="RRM"/>
    <property type="match status" value="1"/>
</dbReference>
<protein>
    <submittedName>
        <fullName evidence="11">Zinc finger CCCH domain-containing protein 14</fullName>
    </submittedName>
</protein>
<comment type="caution">
    <text evidence="11">The sequence shown here is derived from an EMBL/GenBank/DDBJ whole genome shotgun (WGS) entry which is preliminary data.</text>
</comment>
<evidence type="ECO:0000259" key="10">
    <source>
        <dbReference type="PROSITE" id="PS50102"/>
    </source>
</evidence>
<feature type="region of interest" description="Disordered" evidence="9">
    <location>
        <begin position="652"/>
        <end position="711"/>
    </location>
</feature>
<sequence length="711" mass="78352">MDIFSENPRSFKMDRKSPEASKLKDSIARKLFDFLGNYSDDVLAEYIAVLVCNGKHQNQAREDLEAFLGDESRAFVAWLWSHLAENFNPSTSSGSPNLKSTVISVCNDDAMGKKWRTNRSRDLQNQTTVQSDKPLSNEKRGPMLSTLLSKAISEHPIEGSEDYQCLHLGSGAPLTEVNTEEVQACGNETPENRSDNCKEAIECGHSRVRCSLGISAGGEQCLQYEDQYKKIANSNYNGTPQQLLHSPKRTTILGKLQSAVTENPRARLTSTTNVAGMSLSSRAVGAVTEHIANSRGNVWDRLGRPREGDAVVTDAKFFSHNEGSNMKKFEHKRENFGKHSSMIVVPDGRRNRRLMGGNDAFYHISDKAVSNNHSSERRELELSIDPLCSPNVTSISRQKRKLGEICPRDGSEILLNCRGSNFKDEGSSPVEHCCPPGTDGAASDTRRSLLSESAHHLVKSPKTVLSSRAPKISRPQLNVEAPVATIQAPVSASISLPAKSARITYSESGHANSKPIQAEVLDVKLRLRQIEIEMIKLRSKQTEAKNDSKPNLQLSSSTQNLSEDDNESRTVFVTNVHYGATKEALISHFSKCGMIIRVKLLYDTVTAQPKGSAYVLFASKESADKALSMSGTSFFSRTLKVVRKADALLEVSSPPQPAGKPLQQWHSQSPKKGSLLRPYSSSPLQWRRGQQQNDKKSVETQAGTLEASRTE</sequence>
<dbReference type="GO" id="GO:0008270">
    <property type="term" value="F:zinc ion binding"/>
    <property type="evidence" value="ECO:0007669"/>
    <property type="project" value="UniProtKB-KW"/>
</dbReference>
<feature type="compositionally biased region" description="Low complexity" evidence="9">
    <location>
        <begin position="551"/>
        <end position="561"/>
    </location>
</feature>
<reference evidence="11 12" key="1">
    <citation type="journal article" date="2019" name="Nat. Plants">
        <title>Stout camphor tree genome fills gaps in understanding of flowering plant genome evolution.</title>
        <authorList>
            <person name="Chaw S.M."/>
            <person name="Liu Y.C."/>
            <person name="Wu Y.W."/>
            <person name="Wang H.Y."/>
            <person name="Lin C.I."/>
            <person name="Wu C.S."/>
            <person name="Ke H.M."/>
            <person name="Chang L.Y."/>
            <person name="Hsu C.Y."/>
            <person name="Yang H.T."/>
            <person name="Sudianto E."/>
            <person name="Hsu M.H."/>
            <person name="Wu K.P."/>
            <person name="Wang L.N."/>
            <person name="Leebens-Mack J.H."/>
            <person name="Tsai I.J."/>
        </authorList>
    </citation>
    <scope>NUCLEOTIDE SEQUENCE [LARGE SCALE GENOMIC DNA]</scope>
    <source>
        <strain evidence="12">cv. Chaw 1501</strain>
        <tissue evidence="11">Young leaves</tissue>
    </source>
</reference>
<keyword evidence="12" id="KW-1185">Reference proteome</keyword>
<evidence type="ECO:0000256" key="7">
    <source>
        <dbReference type="ARBA" id="ARBA00023242"/>
    </source>
</evidence>
<accession>A0A3S3NMI4</accession>
<dbReference type="SUPFAM" id="SSF54928">
    <property type="entry name" value="RNA-binding domain, RBD"/>
    <property type="match status" value="1"/>
</dbReference>
<keyword evidence="6" id="KW-0862">Zinc</keyword>